<evidence type="ECO:0000256" key="1">
    <source>
        <dbReference type="SAM" id="MobiDB-lite"/>
    </source>
</evidence>
<evidence type="ECO:0000313" key="3">
    <source>
        <dbReference type="Proteomes" id="UP001583177"/>
    </source>
</evidence>
<dbReference type="InterPro" id="IPR014839">
    <property type="entry name" value="Crt10"/>
</dbReference>
<reference evidence="2 3" key="1">
    <citation type="journal article" date="2024" name="IMA Fungus">
        <title>IMA Genome - F19 : A genome assembly and annotation guide to empower mycologists, including annotated draft genome sequences of Ceratocystis pirilliformis, Diaporthe australafricana, Fusarium ophioides, Paecilomyces lecythidis, and Sporothrix stenoceras.</title>
        <authorList>
            <person name="Aylward J."/>
            <person name="Wilson A.M."/>
            <person name="Visagie C.M."/>
            <person name="Spraker J."/>
            <person name="Barnes I."/>
            <person name="Buitendag C."/>
            <person name="Ceriani C."/>
            <person name="Del Mar Angel L."/>
            <person name="du Plessis D."/>
            <person name="Fuchs T."/>
            <person name="Gasser K."/>
            <person name="Kramer D."/>
            <person name="Li W."/>
            <person name="Munsamy K."/>
            <person name="Piso A."/>
            <person name="Price J.L."/>
            <person name="Sonnekus B."/>
            <person name="Thomas C."/>
            <person name="van der Nest A."/>
            <person name="van Dijk A."/>
            <person name="van Heerden A."/>
            <person name="van Vuuren N."/>
            <person name="Yilmaz N."/>
            <person name="Duong T.A."/>
            <person name="van der Merwe N.A."/>
            <person name="Wingfield M.J."/>
            <person name="Wingfield B.D."/>
        </authorList>
    </citation>
    <scope>NUCLEOTIDE SEQUENCE [LARGE SCALE GENOMIC DNA]</scope>
    <source>
        <strain evidence="2 3">CMW 18300</strain>
    </source>
</reference>
<sequence length="858" mass="95745">MPDTKTLPGHPGRGFVPGYTVNYRGSQKAEDRFGVGCREDISDMLDAQDIEPYPHDFSGQWEDFPRVARARMNLTALSQHYNLYFVAYRGFVHVYRLSRGTKVALGKPQAILDPKGSKTAMSEYVIGHLNPRCPHEMNHMVVGELGDQEVLVVSRDNGDVVAWYTAMIAQHIQENRSTSNDRMDPTKGHGERANNLARRPSPRHFFADNVGISAWGLAVHKKSRLIAVSSNGHEVTVFAFALNGEGELVNGASTGSVNDVPGDIDKREASDCNKDIGSTRFQGEEDRAAVQVPQARPRVPARRVGRANAGMFKAERLAHVGESQTTIKKAAERVGILQQRLQARQRTWRIVLSFGVEASNMPSIAICDDADGYGSRIAAMDINGYLYVADIWQIGRKPIRIPPHNVQYPSGRRYRFVHGWNVLPISDAQLLPADTVYAALGLHPDKTVHRAKTARGAWQDISKCMSEVRYDAASRRHKHRIAQFESEDYSEDTDGIARDTFALADFEETTATTPRLSDKIWHPLYDPNDGIDPDKGPVRLAMAMVPYSGNHFTEFPTTKSLAEFAGARGAARRAHELHVPLNINQFRQKAQQWDAEDLLQDISFMRFNEEDVEVLSLGETDLGVVCHHVLDNVNTNTREAPWDMGFGKRCSMLLTIPELHLVIMGSMCGRVALLTLTKPPHADNAPRRAFRVDAVLPFQYEEETSERPFVCLLGIAVSPMPESRSRGLELRRRQRVGKGGARSIEPEPPRRWRLILNYQDHTIMQYDIVKRDHGETGSWDDFAGSSVHSRKGYKVVGSGTDDDSDSSVGTPEDFEVVGIEMGQPPPAHIIGGMFNEFEAVFGGELDDEEMDFPDMQIA</sequence>
<organism evidence="2 3">
    <name type="scientific">Diaporthe australafricana</name>
    <dbReference type="NCBI Taxonomy" id="127596"/>
    <lineage>
        <taxon>Eukaryota</taxon>
        <taxon>Fungi</taxon>
        <taxon>Dikarya</taxon>
        <taxon>Ascomycota</taxon>
        <taxon>Pezizomycotina</taxon>
        <taxon>Sordariomycetes</taxon>
        <taxon>Sordariomycetidae</taxon>
        <taxon>Diaporthales</taxon>
        <taxon>Diaporthaceae</taxon>
        <taxon>Diaporthe</taxon>
    </lineage>
</organism>
<comment type="caution">
    <text evidence="2">The sequence shown here is derived from an EMBL/GenBank/DDBJ whole genome shotgun (WGS) entry which is preliminary data.</text>
</comment>
<dbReference type="SUPFAM" id="SSF101898">
    <property type="entry name" value="NHL repeat"/>
    <property type="match status" value="1"/>
</dbReference>
<keyword evidence="3" id="KW-1185">Reference proteome</keyword>
<dbReference type="Pfam" id="PF08728">
    <property type="entry name" value="CRT10"/>
    <property type="match status" value="1"/>
</dbReference>
<dbReference type="Proteomes" id="UP001583177">
    <property type="component" value="Unassembled WGS sequence"/>
</dbReference>
<evidence type="ECO:0000313" key="2">
    <source>
        <dbReference type="EMBL" id="KAL1872115.1"/>
    </source>
</evidence>
<feature type="region of interest" description="Disordered" evidence="1">
    <location>
        <begin position="175"/>
        <end position="197"/>
    </location>
</feature>
<accession>A0ABR3X8Y8</accession>
<feature type="compositionally biased region" description="Basic and acidic residues" evidence="1">
    <location>
        <begin position="179"/>
        <end position="192"/>
    </location>
</feature>
<dbReference type="EMBL" id="JAWRVE010000030">
    <property type="protein sequence ID" value="KAL1872115.1"/>
    <property type="molecule type" value="Genomic_DNA"/>
</dbReference>
<name>A0ABR3X8Y8_9PEZI</name>
<protein>
    <submittedName>
        <fullName evidence="2">Uncharacterized protein</fullName>
    </submittedName>
</protein>
<proteinExistence type="predicted"/>
<gene>
    <name evidence="2" type="ORF">Daus18300_004484</name>
</gene>